<dbReference type="CDD" id="cd12797">
    <property type="entry name" value="M23_peptidase"/>
    <property type="match status" value="1"/>
</dbReference>
<dbReference type="InterPro" id="IPR016047">
    <property type="entry name" value="M23ase_b-sheet_dom"/>
</dbReference>
<keyword evidence="7" id="KW-0482">Metalloprotease</keyword>
<reference evidence="12 13" key="1">
    <citation type="submission" date="2022-02" db="EMBL/GenBank/DDBJ databases">
        <authorList>
            <person name="Zhuang L."/>
        </authorList>
    </citation>
    <scope>NUCLEOTIDE SEQUENCE [LARGE SCALE GENOMIC DNA]</scope>
    <source>
        <strain evidence="12 13">C32</strain>
    </source>
</reference>
<evidence type="ECO:0000313" key="13">
    <source>
        <dbReference type="Proteomes" id="UP001201549"/>
    </source>
</evidence>
<sequence length="431" mass="47736">MQTEKIFGLSSITARLQALPSLHRKALVTTGFVLVLAAIWPSTQPQRLVSVGDRVPLELDFSRFLPQQVQDSPVAVSSAPTFVHRIESGDTLSALFSSAGVDQQTMYKVLEADLNILALDTLMPGNRISFWTDENQQLTKLELHFSAARQVVFTRYEDGTFEVNEINVPGNWQDRIVSGDINGSFYRSAEKIGLSAAEIQRIEMLLKDKVNFARDLRAGDSFSVLLKDQFVEGESTGNSQILGISIHSGRNDITAFQDADGNFYDENGGSLVRAFQRYPLAKGYRVSSGFNPNRHHPVTGRTAPHNGTDFATPIGTKVEATGDGVVKMVTNHAYAGRYVVIEHDSKYTTRYLHLSKVLVHQGQRVSRGQVIALSGNTGRVTGPHLHYEFHINGRPVNPLTAKIPMASHLDKQQLIAFKSLVEQRRHLMNLG</sequence>
<evidence type="ECO:0000256" key="2">
    <source>
        <dbReference type="ARBA" id="ARBA00004196"/>
    </source>
</evidence>
<evidence type="ECO:0000256" key="6">
    <source>
        <dbReference type="ARBA" id="ARBA00022833"/>
    </source>
</evidence>
<evidence type="ECO:0000256" key="1">
    <source>
        <dbReference type="ARBA" id="ARBA00001947"/>
    </source>
</evidence>
<feature type="domain" description="Csd3-like second N-terminal" evidence="11">
    <location>
        <begin position="170"/>
        <end position="292"/>
    </location>
</feature>
<evidence type="ECO:0000256" key="5">
    <source>
        <dbReference type="ARBA" id="ARBA00022801"/>
    </source>
</evidence>
<dbReference type="Gene3D" id="2.70.70.10">
    <property type="entry name" value="Glucose Permease (Domain IIA)"/>
    <property type="match status" value="1"/>
</dbReference>
<dbReference type="SUPFAM" id="SSF51261">
    <property type="entry name" value="Duplicated hybrid motif"/>
    <property type="match status" value="1"/>
</dbReference>
<comment type="cofactor">
    <cofactor evidence="1">
        <name>Zn(2+)</name>
        <dbReference type="ChEBI" id="CHEBI:29105"/>
    </cofactor>
</comment>
<evidence type="ECO:0000256" key="4">
    <source>
        <dbReference type="ARBA" id="ARBA00022723"/>
    </source>
</evidence>
<evidence type="ECO:0000313" key="12">
    <source>
        <dbReference type="EMBL" id="MCS4555551.1"/>
    </source>
</evidence>
<dbReference type="Gene3D" id="3.10.450.350">
    <property type="match status" value="2"/>
</dbReference>
<name>A0ABT2FH11_9GAMM</name>
<proteinExistence type="predicted"/>
<feature type="region of interest" description="Disordered" evidence="8">
    <location>
        <begin position="289"/>
        <end position="308"/>
    </location>
</feature>
<comment type="caution">
    <text evidence="12">The sequence shown here is derived from an EMBL/GenBank/DDBJ whole genome shotgun (WGS) entry which is preliminary data.</text>
</comment>
<keyword evidence="6" id="KW-0862">Zinc</keyword>
<dbReference type="InterPro" id="IPR045834">
    <property type="entry name" value="Csd3_N2"/>
</dbReference>
<dbReference type="PANTHER" id="PTHR21666:SF292">
    <property type="entry name" value="MUREIN DD-ENDOPEPTIDASE MEPM"/>
    <property type="match status" value="1"/>
</dbReference>
<keyword evidence="3" id="KW-0645">Protease</keyword>
<comment type="subcellular location">
    <subcellularLocation>
        <location evidence="2">Cell envelope</location>
    </subcellularLocation>
</comment>
<dbReference type="EMBL" id="JAKOGG010000002">
    <property type="protein sequence ID" value="MCS4555551.1"/>
    <property type="molecule type" value="Genomic_DNA"/>
</dbReference>
<evidence type="ECO:0000259" key="11">
    <source>
        <dbReference type="Pfam" id="PF19425"/>
    </source>
</evidence>
<gene>
    <name evidence="12" type="ORF">L9G74_03815</name>
</gene>
<keyword evidence="4" id="KW-0479">Metal-binding</keyword>
<dbReference type="InterPro" id="IPR007340">
    <property type="entry name" value="LysM_Opacity-associatedA"/>
</dbReference>
<protein>
    <submittedName>
        <fullName evidence="12">Peptidoglycan DD-metalloendopeptidase family protein</fullName>
    </submittedName>
</protein>
<evidence type="ECO:0000259" key="9">
    <source>
        <dbReference type="Pfam" id="PF01551"/>
    </source>
</evidence>
<evidence type="ECO:0000256" key="7">
    <source>
        <dbReference type="ARBA" id="ARBA00023049"/>
    </source>
</evidence>
<organism evidence="12 13">
    <name type="scientific">Shewanella electrica</name>
    <dbReference type="NCBI Taxonomy" id="515560"/>
    <lineage>
        <taxon>Bacteria</taxon>
        <taxon>Pseudomonadati</taxon>
        <taxon>Pseudomonadota</taxon>
        <taxon>Gammaproteobacteria</taxon>
        <taxon>Alteromonadales</taxon>
        <taxon>Shewanellaceae</taxon>
        <taxon>Shewanella</taxon>
    </lineage>
</organism>
<accession>A0ABT2FH11</accession>
<dbReference type="RefSeq" id="WP_238894949.1">
    <property type="nucleotide sequence ID" value="NZ_JAKOGG010000002.1"/>
</dbReference>
<feature type="domain" description="Opacity-associated protein A LysM-like" evidence="10">
    <location>
        <begin position="84"/>
        <end position="162"/>
    </location>
</feature>
<keyword evidence="5" id="KW-0378">Hydrolase</keyword>
<dbReference type="Pfam" id="PF19425">
    <property type="entry name" value="Csd3_N2"/>
    <property type="match status" value="1"/>
</dbReference>
<dbReference type="Pfam" id="PF04225">
    <property type="entry name" value="LysM_OapA"/>
    <property type="match status" value="1"/>
</dbReference>
<dbReference type="PANTHER" id="PTHR21666">
    <property type="entry name" value="PEPTIDASE-RELATED"/>
    <property type="match status" value="1"/>
</dbReference>
<dbReference type="Pfam" id="PF01551">
    <property type="entry name" value="Peptidase_M23"/>
    <property type="match status" value="1"/>
</dbReference>
<dbReference type="InterPro" id="IPR050570">
    <property type="entry name" value="Cell_wall_metabolism_enzyme"/>
</dbReference>
<feature type="domain" description="M23ase beta-sheet core" evidence="9">
    <location>
        <begin position="304"/>
        <end position="398"/>
    </location>
</feature>
<evidence type="ECO:0000256" key="8">
    <source>
        <dbReference type="SAM" id="MobiDB-lite"/>
    </source>
</evidence>
<evidence type="ECO:0000259" key="10">
    <source>
        <dbReference type="Pfam" id="PF04225"/>
    </source>
</evidence>
<keyword evidence="13" id="KW-1185">Reference proteome</keyword>
<evidence type="ECO:0000256" key="3">
    <source>
        <dbReference type="ARBA" id="ARBA00022670"/>
    </source>
</evidence>
<dbReference type="Proteomes" id="UP001201549">
    <property type="component" value="Unassembled WGS sequence"/>
</dbReference>
<reference evidence="13" key="2">
    <citation type="submission" date="2023-07" db="EMBL/GenBank/DDBJ databases">
        <title>Shewanella mangrovi sp. nov., an acetaldehyde- degrading bacterium isolated from mangrove sediment.</title>
        <authorList>
            <person name="Liu Y."/>
        </authorList>
    </citation>
    <scope>NUCLEOTIDE SEQUENCE [LARGE SCALE GENOMIC DNA]</scope>
    <source>
        <strain evidence="13">C32</strain>
    </source>
</reference>
<dbReference type="InterPro" id="IPR011055">
    <property type="entry name" value="Dup_hybrid_motif"/>
</dbReference>